<dbReference type="Gene3D" id="2.160.20.10">
    <property type="entry name" value="Single-stranded right-handed beta-helix, Pectin lyase-like"/>
    <property type="match status" value="2"/>
</dbReference>
<proteinExistence type="predicted"/>
<reference evidence="4 5" key="1">
    <citation type="journal article" date="2005" name="Nucleic Acids Res.">
        <title>Genomic blueprint of Hahella chejuensis, a marine microbe producing an algicidal agent.</title>
        <authorList>
            <person name="Jeong H."/>
            <person name="Yim J.H."/>
            <person name="Lee C."/>
            <person name="Choi S.-H."/>
            <person name="Park Y.K."/>
            <person name="Yoon S.H."/>
            <person name="Hur C.-G."/>
            <person name="Kang H.-Y."/>
            <person name="Kim D."/>
            <person name="Lee H.H."/>
            <person name="Park K.H."/>
            <person name="Park S.-H."/>
            <person name="Park H.-S."/>
            <person name="Lee H.K."/>
            <person name="Oh T.K."/>
            <person name="Kim J.F."/>
        </authorList>
    </citation>
    <scope>NUCLEOTIDE SEQUENCE [LARGE SCALE GENOMIC DNA]</scope>
    <source>
        <strain evidence="4 5">KCTC 2396</strain>
    </source>
</reference>
<dbReference type="SUPFAM" id="SSF51126">
    <property type="entry name" value="Pectin lyase-like"/>
    <property type="match status" value="2"/>
</dbReference>
<feature type="domain" description="Rhamnogalacturonase A/B/Epimerase-like pectate lyase" evidence="3">
    <location>
        <begin position="23"/>
        <end position="242"/>
    </location>
</feature>
<feature type="chain" id="PRO_5004215642" description="Right handed beta helix domain-containing protein" evidence="1">
    <location>
        <begin position="20"/>
        <end position="426"/>
    </location>
</feature>
<dbReference type="OrthoDB" id="338827at2"/>
<keyword evidence="5" id="KW-1185">Reference proteome</keyword>
<dbReference type="SMART" id="SM00710">
    <property type="entry name" value="PbH1"/>
    <property type="match status" value="8"/>
</dbReference>
<feature type="domain" description="Periplasmic copper-binding protein NosD beta helix" evidence="2">
    <location>
        <begin position="279"/>
        <end position="407"/>
    </location>
</feature>
<dbReference type="Pfam" id="PF05048">
    <property type="entry name" value="NosD"/>
    <property type="match status" value="1"/>
</dbReference>
<evidence type="ECO:0000259" key="3">
    <source>
        <dbReference type="Pfam" id="PF12708"/>
    </source>
</evidence>
<evidence type="ECO:0008006" key="6">
    <source>
        <dbReference type="Google" id="ProtNLM"/>
    </source>
</evidence>
<dbReference type="Proteomes" id="UP000000238">
    <property type="component" value="Chromosome"/>
</dbReference>
<evidence type="ECO:0000313" key="4">
    <source>
        <dbReference type="EMBL" id="ABC28400.1"/>
    </source>
</evidence>
<keyword evidence="1" id="KW-0732">Signal</keyword>
<dbReference type="InterPro" id="IPR022441">
    <property type="entry name" value="Para_beta_helix_rpt-2"/>
</dbReference>
<dbReference type="AlphaFoldDB" id="Q2SLS4"/>
<dbReference type="Pfam" id="PF12708">
    <property type="entry name" value="Pect-lyase_RHGA_epim"/>
    <property type="match status" value="1"/>
</dbReference>
<dbReference type="HOGENOM" id="CLU_643664_0_0_6"/>
<dbReference type="EMBL" id="CP000155">
    <property type="protein sequence ID" value="ABC28400.1"/>
    <property type="molecule type" value="Genomic_DNA"/>
</dbReference>
<accession>Q2SLS4</accession>
<evidence type="ECO:0000313" key="5">
    <source>
        <dbReference type="Proteomes" id="UP000000238"/>
    </source>
</evidence>
<organism evidence="4 5">
    <name type="scientific">Hahella chejuensis (strain KCTC 2396)</name>
    <dbReference type="NCBI Taxonomy" id="349521"/>
    <lineage>
        <taxon>Bacteria</taxon>
        <taxon>Pseudomonadati</taxon>
        <taxon>Pseudomonadota</taxon>
        <taxon>Gammaproteobacteria</taxon>
        <taxon>Oceanospirillales</taxon>
        <taxon>Hahellaceae</taxon>
        <taxon>Hahella</taxon>
    </lineage>
</organism>
<dbReference type="KEGG" id="hch:HCH_01542"/>
<dbReference type="RefSeq" id="WP_011395473.1">
    <property type="nucleotide sequence ID" value="NC_007645.1"/>
</dbReference>
<dbReference type="STRING" id="349521.HCH_01542"/>
<dbReference type="InterPro" id="IPR024535">
    <property type="entry name" value="RHGA/B-epi-like_pectate_lyase"/>
</dbReference>
<feature type="signal peptide" evidence="1">
    <location>
        <begin position="1"/>
        <end position="19"/>
    </location>
</feature>
<dbReference type="InterPro" id="IPR012334">
    <property type="entry name" value="Pectin_lyas_fold"/>
</dbReference>
<dbReference type="InterPro" id="IPR007742">
    <property type="entry name" value="NosD_dom"/>
</dbReference>
<dbReference type="InterPro" id="IPR011050">
    <property type="entry name" value="Pectin_lyase_fold/virulence"/>
</dbReference>
<dbReference type="NCBIfam" id="TIGR03804">
    <property type="entry name" value="para_beta_helix"/>
    <property type="match status" value="2"/>
</dbReference>
<dbReference type="eggNOG" id="COG3420">
    <property type="taxonomic scope" value="Bacteria"/>
</dbReference>
<dbReference type="InterPro" id="IPR006626">
    <property type="entry name" value="PbH1"/>
</dbReference>
<gene>
    <name evidence="4" type="ordered locus">HCH_01542</name>
</gene>
<name>Q2SLS4_HAHCH</name>
<evidence type="ECO:0000259" key="2">
    <source>
        <dbReference type="Pfam" id="PF05048"/>
    </source>
</evidence>
<evidence type="ECO:0000256" key="1">
    <source>
        <dbReference type="SAM" id="SignalP"/>
    </source>
</evidence>
<protein>
    <recommendedName>
        <fullName evidence="6">Right handed beta helix domain-containing protein</fullName>
    </recommendedName>
</protein>
<sequence length="426" mass="46293">MKSALGALFGCALSSACFATNLNIVDYGATPDNHRDDDSIAINAAINAARDGDTVIIPEGTFHTHEEIILKSRVNLKGAGYAKSTITAVYTSEGNDDEHQTLIKGRHLFSVTISGLRLKTIHPEGVSQLISIIDSENVSVNESSFYRFIKHAIYFNNTINGRVADSRFQDATITEKGGHGYGVVYTNGCDRGRVDDSYFYGPDIRHGVVIQGDKKTNRPSHGITVNNNYFKDTKQDAIDLHGTGEYDNIVIDNTIVGDPNDKTLGRGIGVGEDVHGPSGSGNIIKNNVIRNTLYGIHVLAGSPDVKISGNKIYNCDRMGIFIENGQNVDVRANTVEGCKWWGIYVENGDNTTIASGSKETNEVHGNGWGSSGRWRYPKVYGNGGVRVMSQNTGMNVRNNNFCDNESNGGPNFQFEGQGTVLNNQCQ</sequence>
<dbReference type="PROSITE" id="PS51257">
    <property type="entry name" value="PROKAR_LIPOPROTEIN"/>
    <property type="match status" value="1"/>
</dbReference>